<dbReference type="STRING" id="1219360.GCA_001571305_03203"/>
<dbReference type="NCBIfam" id="TIGR01490">
    <property type="entry name" value="HAD-SF-IB-hyp1"/>
    <property type="match status" value="1"/>
</dbReference>
<reference evidence="4 7" key="2">
    <citation type="journal article" date="2020" name="FEMS Microbiol. Ecol.">
        <title>Temporal dynamics of bacterial communities during seed development and maturation.</title>
        <authorList>
            <person name="Chesneau G."/>
            <person name="Torres-Cortes G."/>
            <person name="Briand M."/>
            <person name="Darrasse A."/>
            <person name="Preveaux A."/>
            <person name="Marais C."/>
            <person name="Jacques M.A."/>
            <person name="Shade A."/>
            <person name="Barret M."/>
        </authorList>
    </citation>
    <scope>NUCLEOTIDE SEQUENCE [LARGE SCALE GENOMIC DNA]</scope>
    <source>
        <strain evidence="4 7">CFBP13732</strain>
    </source>
</reference>
<reference evidence="5 6" key="1">
    <citation type="journal article" date="2019" name="Sci. Rep.">
        <title>Differences in resource use lead to coexistence of seed-transmitted microbial populations.</title>
        <authorList>
            <person name="Torres-Cortes G."/>
            <person name="Garcia B.J."/>
            <person name="Compant S."/>
            <person name="Rezki S."/>
            <person name="Jones P."/>
            <person name="Preveaux A."/>
            <person name="Briand M."/>
            <person name="Roulet A."/>
            <person name="Bouchez O."/>
            <person name="Jacobson D."/>
            <person name="Barret M."/>
        </authorList>
    </citation>
    <scope>NUCLEOTIDE SEQUENCE [LARGE SCALE GENOMIC DNA]</scope>
    <source>
        <strain evidence="5 6">CFBP13511</strain>
    </source>
</reference>
<comment type="caution">
    <text evidence="5">The sequence shown here is derived from an EMBL/GenBank/DDBJ whole genome shotgun (WGS) entry which is preliminary data.</text>
</comment>
<dbReference type="Gene3D" id="1.20.1440.100">
    <property type="entry name" value="SG protein - dephosphorylation function"/>
    <property type="match status" value="1"/>
</dbReference>
<name>A0A4U3F3M3_9GAMM</name>
<evidence type="ECO:0000256" key="1">
    <source>
        <dbReference type="ARBA" id="ARBA00022723"/>
    </source>
</evidence>
<accession>A0A4U3F3M3</accession>
<evidence type="ECO:0000256" key="3">
    <source>
        <dbReference type="ARBA" id="ARBA00022842"/>
    </source>
</evidence>
<dbReference type="InterPro" id="IPR006385">
    <property type="entry name" value="HAD_hydro_SerB1"/>
</dbReference>
<dbReference type="Proteomes" id="UP000661012">
    <property type="component" value="Unassembled WGS sequence"/>
</dbReference>
<dbReference type="Pfam" id="PF12710">
    <property type="entry name" value="HAD"/>
    <property type="match status" value="1"/>
</dbReference>
<dbReference type="Proteomes" id="UP000306393">
    <property type="component" value="Unassembled WGS sequence"/>
</dbReference>
<evidence type="ECO:0000313" key="7">
    <source>
        <dbReference type="Proteomes" id="UP000661012"/>
    </source>
</evidence>
<keyword evidence="7" id="KW-1185">Reference proteome</keyword>
<dbReference type="InterPro" id="IPR050582">
    <property type="entry name" value="HAD-like_SerB"/>
</dbReference>
<dbReference type="NCBIfam" id="TIGR01488">
    <property type="entry name" value="HAD-SF-IB"/>
    <property type="match status" value="1"/>
</dbReference>
<dbReference type="GO" id="GO:0016787">
    <property type="term" value="F:hydrolase activity"/>
    <property type="evidence" value="ECO:0007669"/>
    <property type="project" value="UniProtKB-KW"/>
</dbReference>
<dbReference type="Gene3D" id="3.40.50.1000">
    <property type="entry name" value="HAD superfamily/HAD-like"/>
    <property type="match status" value="1"/>
</dbReference>
<dbReference type="SUPFAM" id="SSF56784">
    <property type="entry name" value="HAD-like"/>
    <property type="match status" value="1"/>
</dbReference>
<dbReference type="InterPro" id="IPR023214">
    <property type="entry name" value="HAD_sf"/>
</dbReference>
<dbReference type="PANTHER" id="PTHR43344:SF13">
    <property type="entry name" value="PHOSPHATASE RV3661-RELATED"/>
    <property type="match status" value="1"/>
</dbReference>
<dbReference type="InterPro" id="IPR036412">
    <property type="entry name" value="HAD-like_sf"/>
</dbReference>
<sequence length="216" mass="24636">MNEVAAFFDVDETIINFKSMFSFYEYWCKEKGLLTQYSEYTSRLKQDMQSGKRRELLNKDYYQQFTHVHLDALKKSGQEWFQQCLNKNIFISETISELRFHQKNGITPVFVSGSMLPVLQPIADHLGVKNIICAPLIINEEGVLTGKIGTPQTIGSGKKEALLSFCDENDIRAEDCYAYGDDISDIPMLEATGHPVCVGKNIRLMDYAALKGWRNI</sequence>
<evidence type="ECO:0000313" key="6">
    <source>
        <dbReference type="Proteomes" id="UP000306393"/>
    </source>
</evidence>
<evidence type="ECO:0000313" key="4">
    <source>
        <dbReference type="EMBL" id="MBD8108669.1"/>
    </source>
</evidence>
<organism evidence="5 6">
    <name type="scientific">Erwinia persicina</name>
    <dbReference type="NCBI Taxonomy" id="55211"/>
    <lineage>
        <taxon>Bacteria</taxon>
        <taxon>Pseudomonadati</taxon>
        <taxon>Pseudomonadota</taxon>
        <taxon>Gammaproteobacteria</taxon>
        <taxon>Enterobacterales</taxon>
        <taxon>Erwiniaceae</taxon>
        <taxon>Erwinia</taxon>
    </lineage>
</organism>
<dbReference type="RefSeq" id="WP_062746954.1">
    <property type="nucleotide sequence ID" value="NZ_JACYNM010000023.1"/>
</dbReference>
<evidence type="ECO:0000256" key="2">
    <source>
        <dbReference type="ARBA" id="ARBA00022801"/>
    </source>
</evidence>
<evidence type="ECO:0000313" key="5">
    <source>
        <dbReference type="EMBL" id="TKJ87654.1"/>
    </source>
</evidence>
<dbReference type="PANTHER" id="PTHR43344">
    <property type="entry name" value="PHOSPHOSERINE PHOSPHATASE"/>
    <property type="match status" value="1"/>
</dbReference>
<protein>
    <submittedName>
        <fullName evidence="5">HAD-IB family hydrolase</fullName>
    </submittedName>
</protein>
<dbReference type="EMBL" id="QGAC01000016">
    <property type="protein sequence ID" value="TKJ87654.1"/>
    <property type="molecule type" value="Genomic_DNA"/>
</dbReference>
<proteinExistence type="predicted"/>
<keyword evidence="2 5" id="KW-0378">Hydrolase</keyword>
<dbReference type="EMBL" id="JACYNN010000022">
    <property type="protein sequence ID" value="MBD8108669.1"/>
    <property type="molecule type" value="Genomic_DNA"/>
</dbReference>
<keyword evidence="1" id="KW-0479">Metal-binding</keyword>
<dbReference type="AlphaFoldDB" id="A0A4U3F3M3"/>
<dbReference type="GO" id="GO:0046872">
    <property type="term" value="F:metal ion binding"/>
    <property type="evidence" value="ECO:0007669"/>
    <property type="project" value="UniProtKB-KW"/>
</dbReference>
<keyword evidence="3" id="KW-0460">Magnesium</keyword>
<gene>
    <name evidence="5" type="ORF">EpCFBP13511_16760</name>
    <name evidence="4" type="ORF">IFT93_20000</name>
</gene>
<dbReference type="OrthoDB" id="9784466at2"/>